<feature type="transmembrane region" description="Helical" evidence="1">
    <location>
        <begin position="27"/>
        <end position="49"/>
    </location>
</feature>
<keyword evidence="3" id="KW-1185">Reference proteome</keyword>
<keyword evidence="1" id="KW-0812">Transmembrane</keyword>
<evidence type="ECO:0000313" key="3">
    <source>
        <dbReference type="Proteomes" id="UP001054945"/>
    </source>
</evidence>
<dbReference type="EMBL" id="BPLR01015896">
    <property type="protein sequence ID" value="GIY79493.1"/>
    <property type="molecule type" value="Genomic_DNA"/>
</dbReference>
<evidence type="ECO:0000256" key="1">
    <source>
        <dbReference type="SAM" id="Phobius"/>
    </source>
</evidence>
<keyword evidence="1" id="KW-0472">Membrane</keyword>
<comment type="caution">
    <text evidence="2">The sequence shown here is derived from an EMBL/GenBank/DDBJ whole genome shotgun (WGS) entry which is preliminary data.</text>
</comment>
<organism evidence="2 3">
    <name type="scientific">Caerostris extrusa</name>
    <name type="common">Bark spider</name>
    <name type="synonym">Caerostris bankana</name>
    <dbReference type="NCBI Taxonomy" id="172846"/>
    <lineage>
        <taxon>Eukaryota</taxon>
        <taxon>Metazoa</taxon>
        <taxon>Ecdysozoa</taxon>
        <taxon>Arthropoda</taxon>
        <taxon>Chelicerata</taxon>
        <taxon>Arachnida</taxon>
        <taxon>Araneae</taxon>
        <taxon>Araneomorphae</taxon>
        <taxon>Entelegynae</taxon>
        <taxon>Araneoidea</taxon>
        <taxon>Araneidae</taxon>
        <taxon>Caerostris</taxon>
    </lineage>
</organism>
<name>A0AAV4WAX9_CAEEX</name>
<protein>
    <submittedName>
        <fullName evidence="2">Uncharacterized protein</fullName>
    </submittedName>
</protein>
<dbReference type="AlphaFoldDB" id="A0AAV4WAX9"/>
<sequence>MMHPVQYRDNNEVPTDNMHMMMRCFTWILYTSFLTCLLSIFVAISCSFWEVKPYYIPLGFGVVAMVALVISMICIYLIYSQEKKWEDAEFLISSQRFDALKFCKQELATLSTRKWNFNINLGFVKKNITIDNWKRL</sequence>
<accession>A0AAV4WAX9</accession>
<proteinExistence type="predicted"/>
<keyword evidence="1" id="KW-1133">Transmembrane helix</keyword>
<evidence type="ECO:0000313" key="2">
    <source>
        <dbReference type="EMBL" id="GIY79493.1"/>
    </source>
</evidence>
<dbReference type="Proteomes" id="UP001054945">
    <property type="component" value="Unassembled WGS sequence"/>
</dbReference>
<reference evidence="2 3" key="1">
    <citation type="submission" date="2021-06" db="EMBL/GenBank/DDBJ databases">
        <title>Caerostris extrusa draft genome.</title>
        <authorList>
            <person name="Kono N."/>
            <person name="Arakawa K."/>
        </authorList>
    </citation>
    <scope>NUCLEOTIDE SEQUENCE [LARGE SCALE GENOMIC DNA]</scope>
</reference>
<feature type="transmembrane region" description="Helical" evidence="1">
    <location>
        <begin position="55"/>
        <end position="79"/>
    </location>
</feature>
<gene>
    <name evidence="2" type="ORF">CEXT_313431</name>
</gene>